<dbReference type="Proteomes" id="UP000295304">
    <property type="component" value="Unassembled WGS sequence"/>
</dbReference>
<keyword evidence="4" id="KW-1185">Reference proteome</keyword>
<dbReference type="InterPro" id="IPR050190">
    <property type="entry name" value="UPF0213_domain"/>
</dbReference>
<accession>A0A4R3JAF1</accession>
<reference evidence="3 4" key="1">
    <citation type="submission" date="2019-03" db="EMBL/GenBank/DDBJ databases">
        <title>Genomic Encyclopedia of Type Strains, Phase IV (KMG-IV): sequencing the most valuable type-strain genomes for metagenomic binning, comparative biology and taxonomic classification.</title>
        <authorList>
            <person name="Goeker M."/>
        </authorList>
    </citation>
    <scope>NUCLEOTIDE SEQUENCE [LARGE SCALE GENOMIC DNA]</scope>
    <source>
        <strain evidence="3 4">DSM 101688</strain>
    </source>
</reference>
<dbReference type="OrthoDB" id="7159537at2"/>
<protein>
    <submittedName>
        <fullName evidence="3">Putative endonuclease</fullName>
    </submittedName>
</protein>
<keyword evidence="3" id="KW-0378">Hydrolase</keyword>
<dbReference type="EMBL" id="SLZW01000007">
    <property type="protein sequence ID" value="TCS61610.1"/>
    <property type="molecule type" value="Genomic_DNA"/>
</dbReference>
<evidence type="ECO:0000313" key="3">
    <source>
        <dbReference type="EMBL" id="TCS61610.1"/>
    </source>
</evidence>
<keyword evidence="3" id="KW-0255">Endonuclease</keyword>
<dbReference type="PROSITE" id="PS50164">
    <property type="entry name" value="GIY_YIG"/>
    <property type="match status" value="1"/>
</dbReference>
<dbReference type="InterPro" id="IPR035901">
    <property type="entry name" value="GIY-YIG_endonuc_sf"/>
</dbReference>
<dbReference type="AlphaFoldDB" id="A0A4R3JAF1"/>
<dbReference type="InterPro" id="IPR000305">
    <property type="entry name" value="GIY-YIG_endonuc"/>
</dbReference>
<organism evidence="3 4">
    <name type="scientific">Varunaivibrio sulfuroxidans</name>
    <dbReference type="NCBI Taxonomy" id="1773489"/>
    <lineage>
        <taxon>Bacteria</taxon>
        <taxon>Pseudomonadati</taxon>
        <taxon>Pseudomonadota</taxon>
        <taxon>Alphaproteobacteria</taxon>
        <taxon>Rhodospirillales</taxon>
        <taxon>Magnetovibrionaceae</taxon>
        <taxon>Varunaivibrio</taxon>
    </lineage>
</organism>
<name>A0A4R3JAF1_9PROT</name>
<evidence type="ECO:0000256" key="1">
    <source>
        <dbReference type="ARBA" id="ARBA00007435"/>
    </source>
</evidence>
<dbReference type="GO" id="GO:0004519">
    <property type="term" value="F:endonuclease activity"/>
    <property type="evidence" value="ECO:0007669"/>
    <property type="project" value="UniProtKB-KW"/>
</dbReference>
<dbReference type="SUPFAM" id="SSF82771">
    <property type="entry name" value="GIY-YIG endonuclease"/>
    <property type="match status" value="1"/>
</dbReference>
<dbReference type="Gene3D" id="3.40.1440.10">
    <property type="entry name" value="GIY-YIG endonuclease"/>
    <property type="match status" value="1"/>
</dbReference>
<dbReference type="RefSeq" id="WP_132939330.1">
    <property type="nucleotide sequence ID" value="NZ_CP119676.1"/>
</dbReference>
<evidence type="ECO:0000313" key="4">
    <source>
        <dbReference type="Proteomes" id="UP000295304"/>
    </source>
</evidence>
<dbReference type="PANTHER" id="PTHR34477:SF1">
    <property type="entry name" value="UPF0213 PROTEIN YHBQ"/>
    <property type="match status" value="1"/>
</dbReference>
<gene>
    <name evidence="3" type="ORF">EDD55_10717</name>
</gene>
<feature type="domain" description="GIY-YIG" evidence="2">
    <location>
        <begin position="1"/>
        <end position="78"/>
    </location>
</feature>
<sequence>MWCYVYVLGCRDKDGVRTYVGWTTDIEARLRRHNAGRGAKSTRGRRWVLLYGERFATRNAAMSREWRLKRARALRREVAENLFGASDEDVPSS</sequence>
<dbReference type="CDD" id="cd10449">
    <property type="entry name" value="GIY-YIG_SLX1_like"/>
    <property type="match status" value="1"/>
</dbReference>
<dbReference type="PANTHER" id="PTHR34477">
    <property type="entry name" value="UPF0213 PROTEIN YHBQ"/>
    <property type="match status" value="1"/>
</dbReference>
<comment type="caution">
    <text evidence="3">The sequence shown here is derived from an EMBL/GenBank/DDBJ whole genome shotgun (WGS) entry which is preliminary data.</text>
</comment>
<dbReference type="Pfam" id="PF01541">
    <property type="entry name" value="GIY-YIG"/>
    <property type="match status" value="1"/>
</dbReference>
<proteinExistence type="inferred from homology"/>
<evidence type="ECO:0000259" key="2">
    <source>
        <dbReference type="PROSITE" id="PS50164"/>
    </source>
</evidence>
<keyword evidence="3" id="KW-0540">Nuclease</keyword>
<comment type="similarity">
    <text evidence="1">Belongs to the UPF0213 family.</text>
</comment>